<comment type="subcellular location">
    <subcellularLocation>
        <location evidence="3 16">Cytoplasm</location>
    </subcellularLocation>
</comment>
<keyword evidence="5 16" id="KW-0963">Cytoplasm</keyword>
<dbReference type="GO" id="GO:0009252">
    <property type="term" value="P:peptidoglycan biosynthetic process"/>
    <property type="evidence" value="ECO:0007669"/>
    <property type="project" value="UniProtKB-UniRule"/>
</dbReference>
<dbReference type="RefSeq" id="WP_093215106.1">
    <property type="nucleotide sequence ID" value="NZ_FNFL01000004.1"/>
</dbReference>
<dbReference type="Pfam" id="PF01565">
    <property type="entry name" value="FAD_binding_4"/>
    <property type="match status" value="1"/>
</dbReference>
<keyword evidence="9 16" id="KW-0521">NADP</keyword>
<dbReference type="PANTHER" id="PTHR21071">
    <property type="entry name" value="UDP-N-ACETYLENOLPYRUVOYLGLUCOSAMINE REDUCTASE"/>
    <property type="match status" value="1"/>
</dbReference>
<dbReference type="InterPro" id="IPR036635">
    <property type="entry name" value="MurB_C_sf"/>
</dbReference>
<dbReference type="FunFam" id="3.90.78.10:FF:000001">
    <property type="entry name" value="UDP-N-acetylenolpyruvoylglucosamine reductase"/>
    <property type="match status" value="1"/>
</dbReference>
<comment type="similarity">
    <text evidence="16">Belongs to the MurB family.</text>
</comment>
<evidence type="ECO:0000256" key="15">
    <source>
        <dbReference type="ARBA" id="ARBA00048914"/>
    </source>
</evidence>
<keyword evidence="8 16" id="KW-0274">FAD</keyword>
<dbReference type="Gene3D" id="3.30.43.10">
    <property type="entry name" value="Uridine Diphospho-n-acetylenolpyruvylglucosamine Reductase, domain 2"/>
    <property type="match status" value="1"/>
</dbReference>
<evidence type="ECO:0000256" key="9">
    <source>
        <dbReference type="ARBA" id="ARBA00022857"/>
    </source>
</evidence>
<dbReference type="GO" id="GO:0008762">
    <property type="term" value="F:UDP-N-acetylmuramate dehydrogenase activity"/>
    <property type="evidence" value="ECO:0007669"/>
    <property type="project" value="UniProtKB-UniRule"/>
</dbReference>
<dbReference type="AlphaFoldDB" id="A0A1G9AT37"/>
<accession>A0A1G9AT37</accession>
<name>A0A1G9AT37_9BACI</name>
<evidence type="ECO:0000256" key="11">
    <source>
        <dbReference type="ARBA" id="ARBA00022984"/>
    </source>
</evidence>
<dbReference type="InterPro" id="IPR006094">
    <property type="entry name" value="Oxid_FAD_bind_N"/>
</dbReference>
<dbReference type="InterPro" id="IPR036318">
    <property type="entry name" value="FAD-bd_PCMH-like_sf"/>
</dbReference>
<dbReference type="GO" id="GO:0051301">
    <property type="term" value="P:cell division"/>
    <property type="evidence" value="ECO:0007669"/>
    <property type="project" value="UniProtKB-KW"/>
</dbReference>
<dbReference type="SUPFAM" id="SSF56194">
    <property type="entry name" value="Uridine diphospho-N-Acetylenolpyruvylglucosamine reductase, MurB, C-terminal domain"/>
    <property type="match status" value="1"/>
</dbReference>
<dbReference type="Gene3D" id="3.30.465.10">
    <property type="match status" value="1"/>
</dbReference>
<dbReference type="OrthoDB" id="9804753at2"/>
<keyword evidence="19" id="KW-1185">Reference proteome</keyword>
<dbReference type="EMBL" id="FNFL01000004">
    <property type="protein sequence ID" value="SDK29790.1"/>
    <property type="molecule type" value="Genomic_DNA"/>
</dbReference>
<feature type="domain" description="FAD-binding PCMH-type" evidence="17">
    <location>
        <begin position="34"/>
        <end position="198"/>
    </location>
</feature>
<keyword evidence="10 16" id="KW-0133">Cell shape</keyword>
<dbReference type="SUPFAM" id="SSF56176">
    <property type="entry name" value="FAD-binding/transporter-associated domain-like"/>
    <property type="match status" value="1"/>
</dbReference>
<dbReference type="GO" id="GO:0008360">
    <property type="term" value="P:regulation of cell shape"/>
    <property type="evidence" value="ECO:0007669"/>
    <property type="project" value="UniProtKB-KW"/>
</dbReference>
<dbReference type="InterPro" id="IPR011601">
    <property type="entry name" value="MurB_C"/>
</dbReference>
<evidence type="ECO:0000256" key="2">
    <source>
        <dbReference type="ARBA" id="ARBA00003921"/>
    </source>
</evidence>
<protein>
    <recommendedName>
        <fullName evidence="16">UDP-N-acetylenolpyruvoylglucosamine reductase</fullName>
        <ecNumber evidence="16">1.3.1.98</ecNumber>
    </recommendedName>
    <alternativeName>
        <fullName evidence="16">UDP-N-acetylmuramate dehydrogenase</fullName>
    </alternativeName>
</protein>
<dbReference type="STRING" id="407036.SAMN05216243_2677"/>
<keyword evidence="12 16" id="KW-0560">Oxidoreductase</keyword>
<dbReference type="NCBIfam" id="TIGR00179">
    <property type="entry name" value="murB"/>
    <property type="match status" value="1"/>
</dbReference>
<evidence type="ECO:0000256" key="10">
    <source>
        <dbReference type="ARBA" id="ARBA00022960"/>
    </source>
</evidence>
<dbReference type="NCBIfam" id="NF010480">
    <property type="entry name" value="PRK13905.1"/>
    <property type="match status" value="1"/>
</dbReference>
<evidence type="ECO:0000259" key="17">
    <source>
        <dbReference type="PROSITE" id="PS51387"/>
    </source>
</evidence>
<dbReference type="Gene3D" id="3.90.78.10">
    <property type="entry name" value="UDP-N-acetylenolpyruvoylglucosamine reductase, C-terminal domain"/>
    <property type="match status" value="1"/>
</dbReference>
<dbReference type="HAMAP" id="MF_00037">
    <property type="entry name" value="MurB"/>
    <property type="match status" value="1"/>
</dbReference>
<evidence type="ECO:0000256" key="7">
    <source>
        <dbReference type="ARBA" id="ARBA00022630"/>
    </source>
</evidence>
<proteinExistence type="inferred from homology"/>
<organism evidence="18 19">
    <name type="scientific">Sediminibacillus albus</name>
    <dbReference type="NCBI Taxonomy" id="407036"/>
    <lineage>
        <taxon>Bacteria</taxon>
        <taxon>Bacillati</taxon>
        <taxon>Bacillota</taxon>
        <taxon>Bacilli</taxon>
        <taxon>Bacillales</taxon>
        <taxon>Bacillaceae</taxon>
        <taxon>Sediminibacillus</taxon>
    </lineage>
</organism>
<keyword evidence="6 16" id="KW-0132">Cell division</keyword>
<sequence>MVNYHHAYKEILKITSERNVMVDELLKNHTYTRLGGKADILVTPETFEEVQELVKLAQREEVPFTLLGNGSNMIVKDGGIRGIVMSQKRFQEIRTSGKRIVAQSGAAIIEVSRRALREELAGLEFACGIPGTVGGALFMNAGAYGGEIKDVLEHAVVVDPDGNLLTKAAEDLDLEYRTSNIPDKGYIVLEASFKLEPGNYKDIKAIMDDLTYKRESKQPLEYPSCGSVFKRPPGYFAGKLIQDSELQGKGVGGAEVSTKHAGFIVNKNNATATEYISVIELVQKTVEEKFGVFLEREVKIIGEDADVDTQKSVKQN</sequence>
<keyword evidence="14 16" id="KW-0961">Cell wall biogenesis/degradation</keyword>
<dbReference type="GO" id="GO:0071949">
    <property type="term" value="F:FAD binding"/>
    <property type="evidence" value="ECO:0007669"/>
    <property type="project" value="InterPro"/>
</dbReference>
<evidence type="ECO:0000313" key="18">
    <source>
        <dbReference type="EMBL" id="SDK29790.1"/>
    </source>
</evidence>
<evidence type="ECO:0000256" key="8">
    <source>
        <dbReference type="ARBA" id="ARBA00022827"/>
    </source>
</evidence>
<comment type="cofactor">
    <cofactor evidence="1 16">
        <name>FAD</name>
        <dbReference type="ChEBI" id="CHEBI:57692"/>
    </cofactor>
</comment>
<dbReference type="Pfam" id="PF02873">
    <property type="entry name" value="MurB_C"/>
    <property type="match status" value="1"/>
</dbReference>
<dbReference type="GO" id="GO:0071555">
    <property type="term" value="P:cell wall organization"/>
    <property type="evidence" value="ECO:0007669"/>
    <property type="project" value="UniProtKB-KW"/>
</dbReference>
<keyword evidence="7 16" id="KW-0285">Flavoprotein</keyword>
<evidence type="ECO:0000313" key="19">
    <source>
        <dbReference type="Proteomes" id="UP000198694"/>
    </source>
</evidence>
<feature type="active site" description="Proton donor" evidence="16">
    <location>
        <position position="227"/>
    </location>
</feature>
<comment type="catalytic activity">
    <reaction evidence="15 16">
        <text>UDP-N-acetyl-alpha-D-muramate + NADP(+) = UDP-N-acetyl-3-O-(1-carboxyvinyl)-alpha-D-glucosamine + NADPH + H(+)</text>
        <dbReference type="Rhea" id="RHEA:12248"/>
        <dbReference type="ChEBI" id="CHEBI:15378"/>
        <dbReference type="ChEBI" id="CHEBI:57783"/>
        <dbReference type="ChEBI" id="CHEBI:58349"/>
        <dbReference type="ChEBI" id="CHEBI:68483"/>
        <dbReference type="ChEBI" id="CHEBI:70757"/>
        <dbReference type="EC" id="1.3.1.98"/>
    </reaction>
</comment>
<dbReference type="InterPro" id="IPR016169">
    <property type="entry name" value="FAD-bd_PCMH_sub2"/>
</dbReference>
<reference evidence="18 19" key="1">
    <citation type="submission" date="2016-10" db="EMBL/GenBank/DDBJ databases">
        <authorList>
            <person name="de Groot N.N."/>
        </authorList>
    </citation>
    <scope>NUCLEOTIDE SEQUENCE [LARGE SCALE GENOMIC DNA]</scope>
    <source>
        <strain evidence="18 19">CGMCC 1.6502</strain>
    </source>
</reference>
<dbReference type="InterPro" id="IPR003170">
    <property type="entry name" value="MurB"/>
</dbReference>
<keyword evidence="11 16" id="KW-0573">Peptidoglycan synthesis</keyword>
<dbReference type="Proteomes" id="UP000198694">
    <property type="component" value="Unassembled WGS sequence"/>
</dbReference>
<keyword evidence="13 16" id="KW-0131">Cell cycle</keyword>
<feature type="active site" evidence="16">
    <location>
        <position position="177"/>
    </location>
</feature>
<evidence type="ECO:0000256" key="14">
    <source>
        <dbReference type="ARBA" id="ARBA00023316"/>
    </source>
</evidence>
<feature type="active site" evidence="16">
    <location>
        <position position="297"/>
    </location>
</feature>
<dbReference type="PANTHER" id="PTHR21071:SF4">
    <property type="entry name" value="UDP-N-ACETYLENOLPYRUVOYLGLUCOSAMINE REDUCTASE"/>
    <property type="match status" value="1"/>
</dbReference>
<evidence type="ECO:0000256" key="1">
    <source>
        <dbReference type="ARBA" id="ARBA00001974"/>
    </source>
</evidence>
<evidence type="ECO:0000256" key="5">
    <source>
        <dbReference type="ARBA" id="ARBA00022490"/>
    </source>
</evidence>
<gene>
    <name evidence="16" type="primary">murB</name>
    <name evidence="18" type="ORF">SAMN05216243_2677</name>
</gene>
<comment type="function">
    <text evidence="2 16">Cell wall formation.</text>
</comment>
<dbReference type="UniPathway" id="UPA00219"/>
<dbReference type="InterPro" id="IPR016167">
    <property type="entry name" value="FAD-bd_PCMH_sub1"/>
</dbReference>
<evidence type="ECO:0000256" key="3">
    <source>
        <dbReference type="ARBA" id="ARBA00004496"/>
    </source>
</evidence>
<dbReference type="EC" id="1.3.1.98" evidence="16"/>
<evidence type="ECO:0000256" key="6">
    <source>
        <dbReference type="ARBA" id="ARBA00022618"/>
    </source>
</evidence>
<evidence type="ECO:0000256" key="4">
    <source>
        <dbReference type="ARBA" id="ARBA00004752"/>
    </source>
</evidence>
<dbReference type="InterPro" id="IPR016166">
    <property type="entry name" value="FAD-bd_PCMH"/>
</dbReference>
<dbReference type="GO" id="GO:0005829">
    <property type="term" value="C:cytosol"/>
    <property type="evidence" value="ECO:0007669"/>
    <property type="project" value="TreeGrafter"/>
</dbReference>
<dbReference type="PROSITE" id="PS51387">
    <property type="entry name" value="FAD_PCMH"/>
    <property type="match status" value="1"/>
</dbReference>
<evidence type="ECO:0000256" key="16">
    <source>
        <dbReference type="HAMAP-Rule" id="MF_00037"/>
    </source>
</evidence>
<comment type="pathway">
    <text evidence="4 16">Cell wall biogenesis; peptidoglycan biosynthesis.</text>
</comment>
<evidence type="ECO:0000256" key="13">
    <source>
        <dbReference type="ARBA" id="ARBA00023306"/>
    </source>
</evidence>
<evidence type="ECO:0000256" key="12">
    <source>
        <dbReference type="ARBA" id="ARBA00023002"/>
    </source>
</evidence>